<evidence type="ECO:0000313" key="2">
    <source>
        <dbReference type="Proteomes" id="UP001230649"/>
    </source>
</evidence>
<proteinExistence type="predicted"/>
<dbReference type="EMBL" id="JASBWS010000173">
    <property type="protein sequence ID" value="KAJ9092470.1"/>
    <property type="molecule type" value="Genomic_DNA"/>
</dbReference>
<accession>A0ACC2UZG7</accession>
<evidence type="ECO:0000313" key="1">
    <source>
        <dbReference type="EMBL" id="KAJ9092470.1"/>
    </source>
</evidence>
<name>A0ACC2UZG7_9TREE</name>
<comment type="caution">
    <text evidence="1">The sequence shown here is derived from an EMBL/GenBank/DDBJ whole genome shotgun (WGS) entry which is preliminary data.</text>
</comment>
<protein>
    <submittedName>
        <fullName evidence="1">Uncharacterized protein</fullName>
    </submittedName>
</protein>
<keyword evidence="2" id="KW-1185">Reference proteome</keyword>
<sequence length="397" mass="45349">MPIRWPGKPSILERTHDDIILLLAEQLAESFAYGSVAALCATSHELKRVLQPFLAEIKKKVWMRLDDWRWDDVEEDKYRTIGIIECSAYSPLPINLQQPAFVKKPSTRFATETRLIHANCRPWLLIFKGHPHRSILTLYERFFPGIEFLKIIVDSGLFQLADIDNVPRIKGPPEATVVVNKFATYLMEKKITNAKSCDADRVSVPQLRYLRVDGHGGIVPPTPGRITSSVKATARTGFQYFREEWSFYGDDEDLSEAEAYCLYQLALPDDPRRMFTSIKIDVRIGAAMIPDQLLYNDTSVFPPGYNIFSDITENLAERHLSHTEESTLEFRLFYRHGRPLTSETEPIFWSTYSKSPHEHGKLRTLKRSIDEDFASCGVGAGCKRCEGQETGVVEIEE</sequence>
<gene>
    <name evidence="1" type="ORF">QFC20_007357</name>
</gene>
<dbReference type="Proteomes" id="UP001230649">
    <property type="component" value="Unassembled WGS sequence"/>
</dbReference>
<organism evidence="1 2">
    <name type="scientific">Naganishia adeliensis</name>
    <dbReference type="NCBI Taxonomy" id="92952"/>
    <lineage>
        <taxon>Eukaryota</taxon>
        <taxon>Fungi</taxon>
        <taxon>Dikarya</taxon>
        <taxon>Basidiomycota</taxon>
        <taxon>Agaricomycotina</taxon>
        <taxon>Tremellomycetes</taxon>
        <taxon>Filobasidiales</taxon>
        <taxon>Filobasidiaceae</taxon>
        <taxon>Naganishia</taxon>
    </lineage>
</organism>
<reference evidence="1" key="1">
    <citation type="submission" date="2023-04" db="EMBL/GenBank/DDBJ databases">
        <title>Draft Genome sequencing of Naganishia species isolated from polar environments using Oxford Nanopore Technology.</title>
        <authorList>
            <person name="Leo P."/>
            <person name="Venkateswaran K."/>
        </authorList>
    </citation>
    <scope>NUCLEOTIDE SEQUENCE</scope>
    <source>
        <strain evidence="1">MNA-CCFEE 5262</strain>
    </source>
</reference>